<reference evidence="2 3" key="1">
    <citation type="submission" date="2017-08" db="EMBL/GenBank/DDBJ databases">
        <title>Infants hospitalized years apart are colonized by the same room-sourced microbial strains.</title>
        <authorList>
            <person name="Brooks B."/>
            <person name="Olm M.R."/>
            <person name="Firek B.A."/>
            <person name="Baker R."/>
            <person name="Thomas B.C."/>
            <person name="Morowitz M.J."/>
            <person name="Banfield J.F."/>
        </authorList>
    </citation>
    <scope>NUCLEOTIDE SEQUENCE [LARGE SCALE GENOMIC DNA]</scope>
    <source>
        <strain evidence="2">S2_003_000_R2_14</strain>
    </source>
</reference>
<evidence type="ECO:0000313" key="2">
    <source>
        <dbReference type="EMBL" id="PZR06390.1"/>
    </source>
</evidence>
<keyword evidence="1" id="KW-0472">Membrane</keyword>
<dbReference type="Proteomes" id="UP000249061">
    <property type="component" value="Unassembled WGS sequence"/>
</dbReference>
<dbReference type="InterPro" id="IPR029058">
    <property type="entry name" value="AB_hydrolase_fold"/>
</dbReference>
<keyword evidence="1" id="KW-1133">Transmembrane helix</keyword>
<proteinExistence type="predicted"/>
<gene>
    <name evidence="2" type="ORF">DI536_30435</name>
</gene>
<protein>
    <recommendedName>
        <fullName evidence="4">Alpha/beta hydrolase</fullName>
    </recommendedName>
</protein>
<organism evidence="2 3">
    <name type="scientific">Archangium gephyra</name>
    <dbReference type="NCBI Taxonomy" id="48"/>
    <lineage>
        <taxon>Bacteria</taxon>
        <taxon>Pseudomonadati</taxon>
        <taxon>Myxococcota</taxon>
        <taxon>Myxococcia</taxon>
        <taxon>Myxococcales</taxon>
        <taxon>Cystobacterineae</taxon>
        <taxon>Archangiaceae</taxon>
        <taxon>Archangium</taxon>
    </lineage>
</organism>
<feature type="transmembrane region" description="Helical" evidence="1">
    <location>
        <begin position="50"/>
        <end position="83"/>
    </location>
</feature>
<dbReference type="Gene3D" id="3.40.50.1820">
    <property type="entry name" value="alpha/beta hydrolase"/>
    <property type="match status" value="1"/>
</dbReference>
<evidence type="ECO:0000313" key="3">
    <source>
        <dbReference type="Proteomes" id="UP000249061"/>
    </source>
</evidence>
<dbReference type="EMBL" id="QFQP01000038">
    <property type="protein sequence ID" value="PZR06390.1"/>
    <property type="molecule type" value="Genomic_DNA"/>
</dbReference>
<name>A0A2W5SU50_9BACT</name>
<evidence type="ECO:0008006" key="4">
    <source>
        <dbReference type="Google" id="ProtNLM"/>
    </source>
</evidence>
<sequence>MTTVLFIHGLESGPRGHKARALADAGFEVVAVQMPSSRSAILKDPVTQLALLSALVVLISAAFAGLVWFAATLVLLALSATPFRVAVTRRMWRRSVDVQRAALRSHAIDVVLGSSFGGAVALELLARGDWKGRTVLLCPAHRLVAQRARIAPSRLPEQADVLVVHGTRDETVPLTHSRALVENTAAKLIEVDDTHRLFDTATADNLKAWINAR</sequence>
<evidence type="ECO:0000256" key="1">
    <source>
        <dbReference type="SAM" id="Phobius"/>
    </source>
</evidence>
<dbReference type="AlphaFoldDB" id="A0A2W5SU50"/>
<accession>A0A2W5SU50</accession>
<comment type="caution">
    <text evidence="2">The sequence shown here is derived from an EMBL/GenBank/DDBJ whole genome shotgun (WGS) entry which is preliminary data.</text>
</comment>
<keyword evidence="1" id="KW-0812">Transmembrane</keyword>
<dbReference type="SUPFAM" id="SSF53474">
    <property type="entry name" value="alpha/beta-Hydrolases"/>
    <property type="match status" value="1"/>
</dbReference>